<dbReference type="InterPro" id="IPR001138">
    <property type="entry name" value="Zn2Cys6_DnaBD"/>
</dbReference>
<evidence type="ECO:0000256" key="3">
    <source>
        <dbReference type="SAM" id="MobiDB-lite"/>
    </source>
</evidence>
<dbReference type="Proteomes" id="UP001305647">
    <property type="component" value="Unassembled WGS sequence"/>
</dbReference>
<dbReference type="GO" id="GO:0045944">
    <property type="term" value="P:positive regulation of transcription by RNA polymerase II"/>
    <property type="evidence" value="ECO:0007669"/>
    <property type="project" value="TreeGrafter"/>
</dbReference>
<dbReference type="CDD" id="cd12148">
    <property type="entry name" value="fungal_TF_MHR"/>
    <property type="match status" value="1"/>
</dbReference>
<dbReference type="InterPro" id="IPR007219">
    <property type="entry name" value="XnlR_reg_dom"/>
</dbReference>
<dbReference type="PANTHER" id="PTHR47655:SF2">
    <property type="entry name" value="QUINIC ACID UTILIZATION ACTIVATOR"/>
    <property type="match status" value="1"/>
</dbReference>
<dbReference type="SMART" id="SM00066">
    <property type="entry name" value="GAL4"/>
    <property type="match status" value="1"/>
</dbReference>
<protein>
    <recommendedName>
        <fullName evidence="4">Zn(2)-C6 fungal-type domain-containing protein</fullName>
    </recommendedName>
</protein>
<keyword evidence="6" id="KW-1185">Reference proteome</keyword>
<feature type="compositionally biased region" description="Low complexity" evidence="3">
    <location>
        <begin position="152"/>
        <end position="171"/>
    </location>
</feature>
<dbReference type="SUPFAM" id="SSF57701">
    <property type="entry name" value="Zn2/Cys6 DNA-binding domain"/>
    <property type="match status" value="1"/>
</dbReference>
<name>A0AAN6PSS1_9PEZI</name>
<dbReference type="GO" id="GO:0003677">
    <property type="term" value="F:DNA binding"/>
    <property type="evidence" value="ECO:0007669"/>
    <property type="project" value="InterPro"/>
</dbReference>
<evidence type="ECO:0000313" key="5">
    <source>
        <dbReference type="EMBL" id="KAK4097083.1"/>
    </source>
</evidence>
<feature type="region of interest" description="Disordered" evidence="3">
    <location>
        <begin position="617"/>
        <end position="731"/>
    </location>
</feature>
<dbReference type="InterPro" id="IPR052783">
    <property type="entry name" value="Metabolic/Drug-Res_Regulator"/>
</dbReference>
<feature type="region of interest" description="Disordered" evidence="3">
    <location>
        <begin position="150"/>
        <end position="227"/>
    </location>
</feature>
<evidence type="ECO:0000259" key="4">
    <source>
        <dbReference type="PROSITE" id="PS50048"/>
    </source>
</evidence>
<evidence type="ECO:0000313" key="6">
    <source>
        <dbReference type="Proteomes" id="UP001305647"/>
    </source>
</evidence>
<feature type="compositionally biased region" description="Low complexity" evidence="3">
    <location>
        <begin position="688"/>
        <end position="707"/>
    </location>
</feature>
<dbReference type="PROSITE" id="PS50048">
    <property type="entry name" value="ZN2_CY6_FUNGAL_2"/>
    <property type="match status" value="1"/>
</dbReference>
<dbReference type="InterPro" id="IPR036864">
    <property type="entry name" value="Zn2-C6_fun-type_DNA-bd_sf"/>
</dbReference>
<gene>
    <name evidence="5" type="ORF">N658DRAFT_479487</name>
</gene>
<sequence>MPPKRKPAETDQSSNPTTVPLGRPEAFEPTAQPAPVKRQRVSRACDQCRAARERCDGKQPSCYPCVSQSRPCTYEVSPKKRGVQTGYIRTLELALGLVFEKVPGSEETLGALVALDGRQGHLILAGKDLLGAERLQRRWRKSRVHRGIDRILSGQAGSSSSPGHGGLSPSADASDTEANEAPARINPASVAADTEAVAQETPSSRRLSSVRCLPITPNNDSPGSARMPPMPLVDATKTSPQASLELLKLPANHWRLLDIYFAYTHSWLPILQKQDLFQASYLYPEHGLAIDPQDAASAAHAELWAALALASIQDAASSNLPRPDSADLASPSPAKIYDVARALLPPDHGPFQIHHARAFLLLGLVNLGQDKLTAAALLTGSAIRILLDPDTLQHGTHDKDGSRFKLALVSCFLVDTVLSVRCNQPPHLKADDLAALTLVSENGADQWEPWTPCEGFGVGNAGSRSSRSSAFCLSTFNLLYAILKVVSGEMAGRRQPTLPREASSPFVSQLQQAIKCNVQFGNFAFSPTCGTASVPTPYLARATYLWARALAEPQSETLLTLLHDTLDQYQRFFGRCGTPPFLSACIASFANDEYLLRCSEQSRQTLKSLVSTYSPRRLENRRPSSVYKSSPNPPFRTVQASQEVPSSTGLSDSSNNTLLSYPPPDIPSLYNTTVPTGINEMHRSHHPGTGMAAAMSGAAAAAMASTQHGHHHSHHPHPQPPSHHFIQHSTGLDHSPEYDAILADLASIESTDALEVDHQFMTNLGFAPGCDITEILTRDFGAV</sequence>
<reference evidence="5" key="1">
    <citation type="journal article" date="2023" name="Mol. Phylogenet. Evol.">
        <title>Genome-scale phylogeny and comparative genomics of the fungal order Sordariales.</title>
        <authorList>
            <person name="Hensen N."/>
            <person name="Bonometti L."/>
            <person name="Westerberg I."/>
            <person name="Brannstrom I.O."/>
            <person name="Guillou S."/>
            <person name="Cros-Aarteil S."/>
            <person name="Calhoun S."/>
            <person name="Haridas S."/>
            <person name="Kuo A."/>
            <person name="Mondo S."/>
            <person name="Pangilinan J."/>
            <person name="Riley R."/>
            <person name="LaButti K."/>
            <person name="Andreopoulos B."/>
            <person name="Lipzen A."/>
            <person name="Chen C."/>
            <person name="Yan M."/>
            <person name="Daum C."/>
            <person name="Ng V."/>
            <person name="Clum A."/>
            <person name="Steindorff A."/>
            <person name="Ohm R.A."/>
            <person name="Martin F."/>
            <person name="Silar P."/>
            <person name="Natvig D.O."/>
            <person name="Lalanne C."/>
            <person name="Gautier V."/>
            <person name="Ament-Velasquez S.L."/>
            <person name="Kruys A."/>
            <person name="Hutchinson M.I."/>
            <person name="Powell A.J."/>
            <person name="Barry K."/>
            <person name="Miller A.N."/>
            <person name="Grigoriev I.V."/>
            <person name="Debuchy R."/>
            <person name="Gladieux P."/>
            <person name="Hiltunen Thoren M."/>
            <person name="Johannesson H."/>
        </authorList>
    </citation>
    <scope>NUCLEOTIDE SEQUENCE</scope>
    <source>
        <strain evidence="5">CBS 757.83</strain>
    </source>
</reference>
<feature type="domain" description="Zn(2)-C6 fungal-type" evidence="4">
    <location>
        <begin position="44"/>
        <end position="74"/>
    </location>
</feature>
<evidence type="ECO:0000256" key="2">
    <source>
        <dbReference type="ARBA" id="ARBA00023242"/>
    </source>
</evidence>
<feature type="region of interest" description="Disordered" evidence="3">
    <location>
        <begin position="1"/>
        <end position="40"/>
    </location>
</feature>
<dbReference type="PROSITE" id="PS00463">
    <property type="entry name" value="ZN2_CY6_FUNGAL_1"/>
    <property type="match status" value="1"/>
</dbReference>
<evidence type="ECO:0000256" key="1">
    <source>
        <dbReference type="ARBA" id="ARBA00022723"/>
    </source>
</evidence>
<dbReference type="AlphaFoldDB" id="A0AAN6PSS1"/>
<dbReference type="GO" id="GO:0006351">
    <property type="term" value="P:DNA-templated transcription"/>
    <property type="evidence" value="ECO:0007669"/>
    <property type="project" value="InterPro"/>
</dbReference>
<dbReference type="EMBL" id="MU863685">
    <property type="protein sequence ID" value="KAK4097083.1"/>
    <property type="molecule type" value="Genomic_DNA"/>
</dbReference>
<dbReference type="CDD" id="cd00067">
    <property type="entry name" value="GAL4"/>
    <property type="match status" value="1"/>
</dbReference>
<keyword evidence="2" id="KW-0539">Nucleus</keyword>
<dbReference type="Pfam" id="PF04082">
    <property type="entry name" value="Fungal_trans"/>
    <property type="match status" value="1"/>
</dbReference>
<reference evidence="5" key="2">
    <citation type="submission" date="2023-05" db="EMBL/GenBank/DDBJ databases">
        <authorList>
            <consortium name="Lawrence Berkeley National Laboratory"/>
            <person name="Steindorff A."/>
            <person name="Hensen N."/>
            <person name="Bonometti L."/>
            <person name="Westerberg I."/>
            <person name="Brannstrom I.O."/>
            <person name="Guillou S."/>
            <person name="Cros-Aarteil S."/>
            <person name="Calhoun S."/>
            <person name="Haridas S."/>
            <person name="Kuo A."/>
            <person name="Mondo S."/>
            <person name="Pangilinan J."/>
            <person name="Riley R."/>
            <person name="Labutti K."/>
            <person name="Andreopoulos B."/>
            <person name="Lipzen A."/>
            <person name="Chen C."/>
            <person name="Yanf M."/>
            <person name="Daum C."/>
            <person name="Ng V."/>
            <person name="Clum A."/>
            <person name="Ohm R."/>
            <person name="Martin F."/>
            <person name="Silar P."/>
            <person name="Natvig D."/>
            <person name="Lalanne C."/>
            <person name="Gautier V."/>
            <person name="Ament-Velasquez S.L."/>
            <person name="Kruys A."/>
            <person name="Hutchinson M.I."/>
            <person name="Powell A.J."/>
            <person name="Barry K."/>
            <person name="Miller A.N."/>
            <person name="Grigoriev I.V."/>
            <person name="Debuchy R."/>
            <person name="Gladieux P."/>
            <person name="Thoren M.H."/>
            <person name="Johannesson H."/>
        </authorList>
    </citation>
    <scope>NUCLEOTIDE SEQUENCE</scope>
    <source>
        <strain evidence="5">CBS 757.83</strain>
    </source>
</reference>
<proteinExistence type="predicted"/>
<dbReference type="GO" id="GO:0008270">
    <property type="term" value="F:zinc ion binding"/>
    <property type="evidence" value="ECO:0007669"/>
    <property type="project" value="InterPro"/>
</dbReference>
<dbReference type="PANTHER" id="PTHR47655">
    <property type="entry name" value="QUINIC ACID UTILIZATION ACTIVATOR"/>
    <property type="match status" value="1"/>
</dbReference>
<organism evidence="5 6">
    <name type="scientific">Parathielavia hyrcaniae</name>
    <dbReference type="NCBI Taxonomy" id="113614"/>
    <lineage>
        <taxon>Eukaryota</taxon>
        <taxon>Fungi</taxon>
        <taxon>Dikarya</taxon>
        <taxon>Ascomycota</taxon>
        <taxon>Pezizomycotina</taxon>
        <taxon>Sordariomycetes</taxon>
        <taxon>Sordariomycetidae</taxon>
        <taxon>Sordariales</taxon>
        <taxon>Chaetomiaceae</taxon>
        <taxon>Parathielavia</taxon>
    </lineage>
</organism>
<dbReference type="GO" id="GO:0000981">
    <property type="term" value="F:DNA-binding transcription factor activity, RNA polymerase II-specific"/>
    <property type="evidence" value="ECO:0007669"/>
    <property type="project" value="InterPro"/>
</dbReference>
<dbReference type="Gene3D" id="4.10.240.10">
    <property type="entry name" value="Zn(2)-C6 fungal-type DNA-binding domain"/>
    <property type="match status" value="1"/>
</dbReference>
<dbReference type="Pfam" id="PF00172">
    <property type="entry name" value="Zn_clus"/>
    <property type="match status" value="1"/>
</dbReference>
<accession>A0AAN6PSS1</accession>
<keyword evidence="1" id="KW-0479">Metal-binding</keyword>
<feature type="compositionally biased region" description="Polar residues" evidence="3">
    <location>
        <begin position="638"/>
        <end position="659"/>
    </location>
</feature>
<comment type="caution">
    <text evidence="5">The sequence shown here is derived from an EMBL/GenBank/DDBJ whole genome shotgun (WGS) entry which is preliminary data.</text>
</comment>
<feature type="compositionally biased region" description="Basic residues" evidence="3">
    <location>
        <begin position="708"/>
        <end position="717"/>
    </location>
</feature>